<evidence type="ECO:0000313" key="3">
    <source>
        <dbReference type="WBParaSite" id="Hba_10340"/>
    </source>
</evidence>
<dbReference type="AlphaFoldDB" id="A0A1I7WYS8"/>
<keyword evidence="2" id="KW-1185">Reference proteome</keyword>
<feature type="region of interest" description="Disordered" evidence="1">
    <location>
        <begin position="184"/>
        <end position="213"/>
    </location>
</feature>
<name>A0A1I7WYS8_HETBA</name>
<reference evidence="3" key="1">
    <citation type="submission" date="2016-11" db="UniProtKB">
        <authorList>
            <consortium name="WormBaseParasite"/>
        </authorList>
    </citation>
    <scope>IDENTIFICATION</scope>
</reference>
<evidence type="ECO:0000313" key="2">
    <source>
        <dbReference type="Proteomes" id="UP000095283"/>
    </source>
</evidence>
<protein>
    <submittedName>
        <fullName evidence="3">Peptidase_S8 domain-containing protein</fullName>
    </submittedName>
</protein>
<organism evidence="2 3">
    <name type="scientific">Heterorhabditis bacteriophora</name>
    <name type="common">Entomopathogenic nematode worm</name>
    <dbReference type="NCBI Taxonomy" id="37862"/>
    <lineage>
        <taxon>Eukaryota</taxon>
        <taxon>Metazoa</taxon>
        <taxon>Ecdysozoa</taxon>
        <taxon>Nematoda</taxon>
        <taxon>Chromadorea</taxon>
        <taxon>Rhabditida</taxon>
        <taxon>Rhabditina</taxon>
        <taxon>Rhabditomorpha</taxon>
        <taxon>Strongyloidea</taxon>
        <taxon>Heterorhabditidae</taxon>
        <taxon>Heterorhabditis</taxon>
    </lineage>
</organism>
<evidence type="ECO:0000256" key="1">
    <source>
        <dbReference type="SAM" id="MobiDB-lite"/>
    </source>
</evidence>
<dbReference type="WBParaSite" id="Hba_10340">
    <property type="protein sequence ID" value="Hba_10340"/>
    <property type="gene ID" value="Hba_10340"/>
</dbReference>
<dbReference type="Proteomes" id="UP000095283">
    <property type="component" value="Unplaced"/>
</dbReference>
<sequence length="213" mass="23762">MALISLQALQLKDQSLDFPLSYVMNDVHECPRFTNLSRVDDHPDNLKPSSIAIYADIGHLATYCKTNYTLLKAGILDSCDHHSSTMELPSMDKILRVFNPNLTVVKSNERDDFLPDQARMIAYTIKQSKGYNNIWKLIVIAATIQDGEASETGQTAIEVLDTIEELYKLLPEKTFIVVLRSSGNGLASREPDSPNPGKYPAFPKSRKPGNSTF</sequence>
<accession>A0A1I7WYS8</accession>
<proteinExistence type="predicted"/>